<dbReference type="InterPro" id="IPR000084">
    <property type="entry name" value="PE-PGRS_N"/>
</dbReference>
<dbReference type="Pfam" id="PF00934">
    <property type="entry name" value="PE"/>
    <property type="match status" value="1"/>
</dbReference>
<protein>
    <submittedName>
        <fullName evidence="2">PE family protein</fullName>
    </submittedName>
</protein>
<evidence type="ECO:0000313" key="2">
    <source>
        <dbReference type="EMBL" id="EUA85159.1"/>
    </source>
</evidence>
<dbReference type="Proteomes" id="UP000020681">
    <property type="component" value="Unassembled WGS sequence"/>
</dbReference>
<dbReference type="EMBL" id="JAOL01000207">
    <property type="protein sequence ID" value="EUA85159.1"/>
    <property type="molecule type" value="Genomic_DNA"/>
</dbReference>
<name>A0ABP3A2U4_MYCUL</name>
<dbReference type="SUPFAM" id="SSF140459">
    <property type="entry name" value="PE/PPE dimer-like"/>
    <property type="match status" value="1"/>
</dbReference>
<comment type="caution">
    <text evidence="2">The sequence shown here is derived from an EMBL/GenBank/DDBJ whole genome shotgun (WGS) entry which is preliminary data.</text>
</comment>
<keyword evidence="3" id="KW-1185">Reference proteome</keyword>
<dbReference type="InterPro" id="IPR038332">
    <property type="entry name" value="PPE_sf"/>
</dbReference>
<accession>A0ABP3A2U4</accession>
<proteinExistence type="predicted"/>
<reference evidence="2 3" key="1">
    <citation type="submission" date="2014-01" db="EMBL/GenBank/DDBJ databases">
        <authorList>
            <person name="Dobos K."/>
            <person name="Lenaerts A."/>
            <person name="Ordway D."/>
            <person name="DeGroote M.A."/>
            <person name="Parker T."/>
            <person name="Sizemore C."/>
            <person name="Tallon L.J."/>
            <person name="Sadzewicz L.K."/>
            <person name="Sengamalay N."/>
            <person name="Fraser C.M."/>
            <person name="Hine E."/>
            <person name="Shefchek K.A."/>
            <person name="Das S.P."/>
            <person name="Tettelin H."/>
        </authorList>
    </citation>
    <scope>NUCLEOTIDE SEQUENCE [LARGE SCALE GENOMIC DNA]</scope>
    <source>
        <strain evidence="2 3">Harvey</strain>
    </source>
</reference>
<dbReference type="Gene3D" id="1.10.287.850">
    <property type="entry name" value="HP0062-like domain"/>
    <property type="match status" value="1"/>
</dbReference>
<evidence type="ECO:0000259" key="1">
    <source>
        <dbReference type="Pfam" id="PF00934"/>
    </source>
</evidence>
<evidence type="ECO:0000313" key="3">
    <source>
        <dbReference type="Proteomes" id="UP000020681"/>
    </source>
</evidence>
<feature type="domain" description="PE" evidence="1">
    <location>
        <begin position="1"/>
        <end position="91"/>
    </location>
</feature>
<gene>
    <name evidence="2" type="ORF">I551_8400</name>
</gene>
<sequence>MVTIPEQLSIAATSLANIGSTISTANTAAAAPTTTLLAAGADEVSTAIAALFGSHGQAFQALSAQAENLHGQFVTTLNSSAFSYASAEAANASQNLVNALNMPAEGLLGRP</sequence>
<organism evidence="2 3">
    <name type="scientific">Mycobacterium ulcerans str. Harvey</name>
    <dbReference type="NCBI Taxonomy" id="1299332"/>
    <lineage>
        <taxon>Bacteria</taxon>
        <taxon>Bacillati</taxon>
        <taxon>Actinomycetota</taxon>
        <taxon>Actinomycetes</taxon>
        <taxon>Mycobacteriales</taxon>
        <taxon>Mycobacteriaceae</taxon>
        <taxon>Mycobacterium</taxon>
        <taxon>Mycobacterium ulcerans group</taxon>
    </lineage>
</organism>